<sequence length="70" mass="7916">MHFGKRQIVYRATCLRERLLPCAARAFELHHVTALHRQVVIDLRTRLESHGAREIGHGLLAGQHQRGGAV</sequence>
<dbReference type="AlphaFoldDB" id="A0A645FP73"/>
<accession>A0A645FP73</accession>
<protein>
    <submittedName>
        <fullName evidence="1">Uncharacterized protein</fullName>
    </submittedName>
</protein>
<gene>
    <name evidence="1" type="ORF">SDC9_161360</name>
</gene>
<organism evidence="1">
    <name type="scientific">bioreactor metagenome</name>
    <dbReference type="NCBI Taxonomy" id="1076179"/>
    <lineage>
        <taxon>unclassified sequences</taxon>
        <taxon>metagenomes</taxon>
        <taxon>ecological metagenomes</taxon>
    </lineage>
</organism>
<dbReference type="EMBL" id="VSSQ01060623">
    <property type="protein sequence ID" value="MPN14034.1"/>
    <property type="molecule type" value="Genomic_DNA"/>
</dbReference>
<reference evidence="1" key="1">
    <citation type="submission" date="2019-08" db="EMBL/GenBank/DDBJ databases">
        <authorList>
            <person name="Kucharzyk K."/>
            <person name="Murdoch R.W."/>
            <person name="Higgins S."/>
            <person name="Loffler F."/>
        </authorList>
    </citation>
    <scope>NUCLEOTIDE SEQUENCE</scope>
</reference>
<comment type="caution">
    <text evidence="1">The sequence shown here is derived from an EMBL/GenBank/DDBJ whole genome shotgun (WGS) entry which is preliminary data.</text>
</comment>
<name>A0A645FP73_9ZZZZ</name>
<proteinExistence type="predicted"/>
<evidence type="ECO:0000313" key="1">
    <source>
        <dbReference type="EMBL" id="MPN14034.1"/>
    </source>
</evidence>